<evidence type="ECO:0000313" key="4">
    <source>
        <dbReference type="Proteomes" id="UP000050501"/>
    </source>
</evidence>
<feature type="transmembrane region" description="Helical" evidence="1">
    <location>
        <begin position="396"/>
        <end position="421"/>
    </location>
</feature>
<dbReference type="PANTHER" id="PTHR37938">
    <property type="entry name" value="BLL0215 PROTEIN"/>
    <property type="match status" value="1"/>
</dbReference>
<dbReference type="Proteomes" id="UP000050501">
    <property type="component" value="Unassembled WGS sequence"/>
</dbReference>
<gene>
    <name evidence="3" type="ORF">ADN01_07955</name>
</gene>
<keyword evidence="1" id="KW-0472">Membrane</keyword>
<feature type="transmembrane region" description="Helical" evidence="1">
    <location>
        <begin position="369"/>
        <end position="390"/>
    </location>
</feature>
<dbReference type="InterPro" id="IPR000595">
    <property type="entry name" value="cNMP-bd_dom"/>
</dbReference>
<dbReference type="EMBL" id="LGCM01000029">
    <property type="protein sequence ID" value="KPL83630.1"/>
    <property type="molecule type" value="Genomic_DNA"/>
</dbReference>
<reference evidence="3 4" key="1">
    <citation type="submission" date="2015-07" db="EMBL/GenBank/DDBJ databases">
        <title>Genome sequence of Levilinea saccharolytica DSM 16555.</title>
        <authorList>
            <person name="Hemp J."/>
            <person name="Ward L.M."/>
            <person name="Pace L.A."/>
            <person name="Fischer W.W."/>
        </authorList>
    </citation>
    <scope>NUCLEOTIDE SEQUENCE [LARGE SCALE GENOMIC DNA]</scope>
    <source>
        <strain evidence="3 4">KIBI-1</strain>
    </source>
</reference>
<keyword evidence="1" id="KW-1133">Transmembrane helix</keyword>
<feature type="domain" description="Cyclic nucleotide-binding" evidence="2">
    <location>
        <begin position="16"/>
        <end position="118"/>
    </location>
</feature>
<accession>A0A0P6Y2X0</accession>
<dbReference type="CDD" id="cd00038">
    <property type="entry name" value="CAP_ED"/>
    <property type="match status" value="1"/>
</dbReference>
<keyword evidence="4" id="KW-1185">Reference proteome</keyword>
<dbReference type="PANTHER" id="PTHR37938:SF1">
    <property type="entry name" value="BLL0215 PROTEIN"/>
    <property type="match status" value="1"/>
</dbReference>
<dbReference type="SMART" id="SM00100">
    <property type="entry name" value="cNMP"/>
    <property type="match status" value="1"/>
</dbReference>
<evidence type="ECO:0000313" key="3">
    <source>
        <dbReference type="EMBL" id="KPL83630.1"/>
    </source>
</evidence>
<protein>
    <recommendedName>
        <fullName evidence="2">Cyclic nucleotide-binding domain-containing protein</fullName>
    </recommendedName>
</protein>
<dbReference type="STRING" id="229921.ADN01_07955"/>
<dbReference type="OrthoDB" id="152385at2"/>
<dbReference type="InterPro" id="IPR014710">
    <property type="entry name" value="RmlC-like_jellyroll"/>
</dbReference>
<proteinExistence type="predicted"/>
<evidence type="ECO:0000259" key="2">
    <source>
        <dbReference type="PROSITE" id="PS50042"/>
    </source>
</evidence>
<dbReference type="AlphaFoldDB" id="A0A0P6Y2X0"/>
<dbReference type="Pfam" id="PF00027">
    <property type="entry name" value="cNMP_binding"/>
    <property type="match status" value="1"/>
</dbReference>
<evidence type="ECO:0000256" key="1">
    <source>
        <dbReference type="SAM" id="Phobius"/>
    </source>
</evidence>
<dbReference type="PROSITE" id="PS50042">
    <property type="entry name" value="CNMP_BINDING_3"/>
    <property type="match status" value="1"/>
</dbReference>
<dbReference type="InterPro" id="IPR018490">
    <property type="entry name" value="cNMP-bd_dom_sf"/>
</dbReference>
<sequence length="550" mass="62949">MPPLEEIAGLLKTHYPFRKLDDARLLAIAERMEEQTFEDGELIFQAGNDARHLYFVYSGAVTCSVGEGEAETVISRFVPGDLFGYEMLGNEASWQSSAVADGQVLVMRLFRDDMQAILEDMPELVDGLEMLYDSYHLSLEVPFDWRKPDEAIYFMARKQILFLALRMAPVALLAVFTLPLALTFLVLTNGMATAWVVLLADVLAIAGWGLWNYVDWANDYSVVTSQRVINQERVVLLYDSRQEAPLNAVLSVTTSTDQWGRWLKYGDVIVRTYAGVIVLPKLANPQQVVALIEGEWARARVNRTAMEKAAIAKMLRERLGMNRAGAAAAVNQPVTAQVEPGELQRLFANLFRMRFESGSTITYRTHWFFLLRHIFFPTLIFLAVWVVFFLRAAGVFAILSVGAMFALTLLGSLVVGLWWLYQYTDWRNDYYVISDDQVLDVYKKPLGREERQAAPLRNIQSIEFKRIGLLGLLLNYGTVYIRVGDANLTFDYVFNPADVQQELFRRIAERDYKDKRSAEEKELQRTLDLFQIYHRVAEEDRNLRQPPRQN</sequence>
<dbReference type="Gene3D" id="2.60.120.10">
    <property type="entry name" value="Jelly Rolls"/>
    <property type="match status" value="1"/>
</dbReference>
<dbReference type="SUPFAM" id="SSF51206">
    <property type="entry name" value="cAMP-binding domain-like"/>
    <property type="match status" value="1"/>
</dbReference>
<feature type="transmembrane region" description="Helical" evidence="1">
    <location>
        <begin position="192"/>
        <end position="211"/>
    </location>
</feature>
<feature type="transmembrane region" description="Helical" evidence="1">
    <location>
        <begin position="163"/>
        <end position="186"/>
    </location>
</feature>
<dbReference type="RefSeq" id="WP_062419032.1">
    <property type="nucleotide sequence ID" value="NZ_DF967974.1"/>
</dbReference>
<name>A0A0P6Y2X0_9CHLR</name>
<organism evidence="3 4">
    <name type="scientific">Levilinea saccharolytica</name>
    <dbReference type="NCBI Taxonomy" id="229921"/>
    <lineage>
        <taxon>Bacteria</taxon>
        <taxon>Bacillati</taxon>
        <taxon>Chloroflexota</taxon>
        <taxon>Anaerolineae</taxon>
        <taxon>Anaerolineales</taxon>
        <taxon>Anaerolineaceae</taxon>
        <taxon>Levilinea</taxon>
    </lineage>
</organism>
<keyword evidence="1" id="KW-0812">Transmembrane</keyword>
<comment type="caution">
    <text evidence="3">The sequence shown here is derived from an EMBL/GenBank/DDBJ whole genome shotgun (WGS) entry which is preliminary data.</text>
</comment>